<evidence type="ECO:0000313" key="2">
    <source>
        <dbReference type="Proteomes" id="UP000075683"/>
    </source>
</evidence>
<reference evidence="1 2" key="1">
    <citation type="submission" date="2016-01" db="EMBL/GenBank/DDBJ databases">
        <title>Draft Genome Sequences of Seven Thermophilic Sporeformers Isolated from Foods.</title>
        <authorList>
            <person name="Berendsen E.M."/>
            <person name="Wells-Bennik M.H."/>
            <person name="Krawcyk A.O."/>
            <person name="De Jong A."/>
            <person name="Holsappel S."/>
            <person name="Eijlander R.T."/>
            <person name="Kuipers O.P."/>
        </authorList>
    </citation>
    <scope>NUCLEOTIDE SEQUENCE [LARGE SCALE GENOMIC DNA]</scope>
    <source>
        <strain evidence="1 2">B4135</strain>
    </source>
</reference>
<evidence type="ECO:0000313" key="1">
    <source>
        <dbReference type="EMBL" id="KYD17511.1"/>
    </source>
</evidence>
<comment type="caution">
    <text evidence="1">The sequence shown here is derived from an EMBL/GenBank/DDBJ whole genome shotgun (WGS) entry which is preliminary data.</text>
</comment>
<protein>
    <submittedName>
        <fullName evidence="1">Uncharacterized protein</fullName>
    </submittedName>
</protein>
<accession>A0A150LZG8</accession>
<organism evidence="1 2">
    <name type="scientific">Caldibacillus debilis</name>
    <dbReference type="NCBI Taxonomy" id="301148"/>
    <lineage>
        <taxon>Bacteria</taxon>
        <taxon>Bacillati</taxon>
        <taxon>Bacillota</taxon>
        <taxon>Bacilli</taxon>
        <taxon>Bacillales</taxon>
        <taxon>Bacillaceae</taxon>
        <taxon>Caldibacillus</taxon>
    </lineage>
</organism>
<dbReference type="Proteomes" id="UP000075683">
    <property type="component" value="Unassembled WGS sequence"/>
</dbReference>
<gene>
    <name evidence="1" type="ORF">B4135_2533</name>
</gene>
<dbReference type="EMBL" id="LQYT01000056">
    <property type="protein sequence ID" value="KYD17511.1"/>
    <property type="molecule type" value="Genomic_DNA"/>
</dbReference>
<sequence length="52" mass="5676">MKGSASPEKRVIAELPDRLVLSLYPFPGSSPAARSKSSSQFVHLFFTSCSFI</sequence>
<proteinExistence type="predicted"/>
<dbReference type="AlphaFoldDB" id="A0A150LZG8"/>
<name>A0A150LZG8_9BACI</name>